<proteinExistence type="inferred from homology"/>
<protein>
    <submittedName>
        <fullName evidence="10">Putative tyrosine transporter P-protein</fullName>
    </submittedName>
</protein>
<dbReference type="EMBL" id="QGTJ01000007">
    <property type="protein sequence ID" value="PWV60673.1"/>
    <property type="molecule type" value="Genomic_DNA"/>
</dbReference>
<evidence type="ECO:0000256" key="2">
    <source>
        <dbReference type="ARBA" id="ARBA00009843"/>
    </source>
</evidence>
<dbReference type="Proteomes" id="UP000246569">
    <property type="component" value="Unassembled WGS sequence"/>
</dbReference>
<keyword evidence="6 8" id="KW-1133">Transmembrane helix</keyword>
<dbReference type="AlphaFoldDB" id="A0A317MTK3"/>
<dbReference type="Pfam" id="PF03600">
    <property type="entry name" value="CitMHS"/>
    <property type="match status" value="1"/>
</dbReference>
<feature type="transmembrane region" description="Helical" evidence="8">
    <location>
        <begin position="416"/>
        <end position="437"/>
    </location>
</feature>
<reference evidence="10 11" key="1">
    <citation type="submission" date="2018-05" db="EMBL/GenBank/DDBJ databases">
        <title>Genomic Encyclopedia of Type Strains, Phase IV (KMG-IV): sequencing the most valuable type-strain genomes for metagenomic binning, comparative biology and taxonomic classification.</title>
        <authorList>
            <person name="Goeker M."/>
        </authorList>
    </citation>
    <scope>NUCLEOTIDE SEQUENCE [LARGE SCALE GENOMIC DNA]</scope>
    <source>
        <strain evidence="10 11">DSM 23606</strain>
    </source>
</reference>
<feature type="transmembrane region" description="Helical" evidence="8">
    <location>
        <begin position="377"/>
        <end position="404"/>
    </location>
</feature>
<dbReference type="CDD" id="cd01116">
    <property type="entry name" value="P_permease"/>
    <property type="match status" value="1"/>
</dbReference>
<feature type="transmembrane region" description="Helical" evidence="8">
    <location>
        <begin position="292"/>
        <end position="314"/>
    </location>
</feature>
<evidence type="ECO:0000256" key="4">
    <source>
        <dbReference type="ARBA" id="ARBA00022475"/>
    </source>
</evidence>
<evidence type="ECO:0000256" key="6">
    <source>
        <dbReference type="ARBA" id="ARBA00022989"/>
    </source>
</evidence>
<dbReference type="PANTHER" id="PTHR43568:SF1">
    <property type="entry name" value="P PROTEIN"/>
    <property type="match status" value="1"/>
</dbReference>
<feature type="transmembrane region" description="Helical" evidence="8">
    <location>
        <begin position="101"/>
        <end position="128"/>
    </location>
</feature>
<feature type="transmembrane region" description="Helical" evidence="8">
    <location>
        <begin position="335"/>
        <end position="357"/>
    </location>
</feature>
<comment type="similarity">
    <text evidence="2">Belongs to the CitM (TC 2.A.11) transporter family.</text>
</comment>
<dbReference type="InterPro" id="IPR051475">
    <property type="entry name" value="Diverse_Ion_Transporter"/>
</dbReference>
<evidence type="ECO:0000256" key="7">
    <source>
        <dbReference type="ARBA" id="ARBA00023136"/>
    </source>
</evidence>
<dbReference type="GO" id="GO:0015105">
    <property type="term" value="F:arsenite transmembrane transporter activity"/>
    <property type="evidence" value="ECO:0007669"/>
    <property type="project" value="InterPro"/>
</dbReference>
<feature type="transmembrane region" description="Helical" evidence="8">
    <location>
        <begin position="230"/>
        <end position="248"/>
    </location>
</feature>
<evidence type="ECO:0000313" key="11">
    <source>
        <dbReference type="Proteomes" id="UP000246569"/>
    </source>
</evidence>
<dbReference type="PRINTS" id="PR00758">
    <property type="entry name" value="ARSENICPUMP"/>
</dbReference>
<evidence type="ECO:0000256" key="3">
    <source>
        <dbReference type="ARBA" id="ARBA00022448"/>
    </source>
</evidence>
<feature type="transmembrane region" description="Helical" evidence="8">
    <location>
        <begin position="63"/>
        <end position="89"/>
    </location>
</feature>
<gene>
    <name evidence="10" type="ORF">C7443_107248</name>
</gene>
<evidence type="ECO:0000256" key="5">
    <source>
        <dbReference type="ARBA" id="ARBA00022692"/>
    </source>
</evidence>
<accession>A0A317MTK3</accession>
<evidence type="ECO:0000259" key="9">
    <source>
        <dbReference type="Pfam" id="PF03600"/>
    </source>
</evidence>
<evidence type="ECO:0000256" key="1">
    <source>
        <dbReference type="ARBA" id="ARBA00004651"/>
    </source>
</evidence>
<feature type="domain" description="Citrate transporter-like" evidence="9">
    <location>
        <begin position="23"/>
        <end position="382"/>
    </location>
</feature>
<comment type="subcellular location">
    <subcellularLocation>
        <location evidence="1">Cell membrane</location>
        <topology evidence="1">Multi-pass membrane protein</topology>
    </subcellularLocation>
</comment>
<feature type="transmembrane region" description="Helical" evidence="8">
    <location>
        <begin position="35"/>
        <end position="57"/>
    </location>
</feature>
<keyword evidence="5 8" id="KW-0812">Transmembrane</keyword>
<feature type="transmembrane region" description="Helical" evidence="8">
    <location>
        <begin position="180"/>
        <end position="202"/>
    </location>
</feature>
<dbReference type="RefSeq" id="WP_110019150.1">
    <property type="nucleotide sequence ID" value="NZ_QGTJ01000007.1"/>
</dbReference>
<dbReference type="GO" id="GO:0005886">
    <property type="term" value="C:plasma membrane"/>
    <property type="evidence" value="ECO:0007669"/>
    <property type="project" value="UniProtKB-SubCell"/>
</dbReference>
<evidence type="ECO:0000256" key="8">
    <source>
        <dbReference type="SAM" id="Phobius"/>
    </source>
</evidence>
<name>A0A317MTK3_9GAMM</name>
<evidence type="ECO:0000313" key="10">
    <source>
        <dbReference type="EMBL" id="PWV60673.1"/>
    </source>
</evidence>
<organism evidence="10 11">
    <name type="scientific">Plasticicumulans acidivorans</name>
    <dbReference type="NCBI Taxonomy" id="886464"/>
    <lineage>
        <taxon>Bacteria</taxon>
        <taxon>Pseudomonadati</taxon>
        <taxon>Pseudomonadota</taxon>
        <taxon>Gammaproteobacteria</taxon>
        <taxon>Candidatus Competibacteraceae</taxon>
        <taxon>Plasticicumulans</taxon>
    </lineage>
</organism>
<keyword evidence="7 8" id="KW-0472">Membrane</keyword>
<dbReference type="PANTHER" id="PTHR43568">
    <property type="entry name" value="P PROTEIN"/>
    <property type="match status" value="1"/>
</dbReference>
<keyword evidence="4" id="KW-1003">Cell membrane</keyword>
<feature type="transmembrane region" description="Helical" evidence="8">
    <location>
        <begin position="12"/>
        <end position="28"/>
    </location>
</feature>
<sequence>MAAELAAGLEPMRVALAIFAVTYVLIVSDALNRAVLAGIGAVLMILCGVLTQAQAVAGIDFNALGLLTAMMIIVGIAQKSGMFQYVAIVAAQRVRADPWRLLLMLAVVTALFSAVLDNVTTVLLLTPVALRMTAALGVPAYPYLFALILSSNIGGTATLIGDPPNIMIGSAAHLGFNDFLLHLAPAAAVSFVATLLAIRLLWGARLHADAERRARVMAFEARTAISDRRLLRQSLLVIVAVVIGFLCAGRLQLEAATVAASGAVLLLTLQVFGKDSTRQREQVALALGQVEWVTLFFFTGLFVIVAGVEQAGALRRLADWIIARTQGSHAATTFAILWVSALLSSVVDNIPFVATMIRVIHNMSASFSAGQLQTLWWALSLGACLGGNGTLIGASANVVVAGIAERSGQRVRFATFLLHAFPLMLLSIAISSVYLYLRYLQ</sequence>
<dbReference type="InterPro" id="IPR000802">
    <property type="entry name" value="Arsenical_pump_ArsB"/>
</dbReference>
<keyword evidence="11" id="KW-1185">Reference proteome</keyword>
<dbReference type="OrthoDB" id="9809303at2"/>
<keyword evidence="3" id="KW-0813">Transport</keyword>
<comment type="caution">
    <text evidence="10">The sequence shown here is derived from an EMBL/GenBank/DDBJ whole genome shotgun (WGS) entry which is preliminary data.</text>
</comment>
<dbReference type="InterPro" id="IPR004680">
    <property type="entry name" value="Cit_transptr-like_dom"/>
</dbReference>